<proteinExistence type="predicted"/>
<accession>A0A2U8GP43</accession>
<dbReference type="RefSeq" id="WP_108948966.1">
    <property type="nucleotide sequence ID" value="NZ_CP022187.1"/>
</dbReference>
<dbReference type="EMBL" id="CP022187">
    <property type="protein sequence ID" value="AWI75258.1"/>
    <property type="molecule type" value="Genomic_DNA"/>
</dbReference>
<protein>
    <submittedName>
        <fullName evidence="1">Uncharacterized protein</fullName>
    </submittedName>
</protein>
<dbReference type="KEGG" id="acom:CEW83_08550"/>
<gene>
    <name evidence="1" type="ORF">CEW83_08550</name>
</gene>
<organism evidence="1 2">
    <name type="scientific">Parazoarcus communis</name>
    <dbReference type="NCBI Taxonomy" id="41977"/>
    <lineage>
        <taxon>Bacteria</taxon>
        <taxon>Pseudomonadati</taxon>
        <taxon>Pseudomonadota</taxon>
        <taxon>Betaproteobacteria</taxon>
        <taxon>Rhodocyclales</taxon>
        <taxon>Zoogloeaceae</taxon>
        <taxon>Parazoarcus</taxon>
    </lineage>
</organism>
<dbReference type="Proteomes" id="UP000244930">
    <property type="component" value="Chromosome"/>
</dbReference>
<dbReference type="AlphaFoldDB" id="A0A2U8GP43"/>
<name>A0A2U8GP43_9RHOO</name>
<evidence type="ECO:0000313" key="1">
    <source>
        <dbReference type="EMBL" id="AWI75258.1"/>
    </source>
</evidence>
<keyword evidence="2" id="KW-1185">Reference proteome</keyword>
<sequence>MMTDGDAHQDAIAEMCAINARRGDFSRAVGALIRKRHEALRAGRLDSAFRRHDLRSGERLYAISLCVGRCGVTAVFVLKGRALVLLSVAAFDDFIAEALSAGALNAAIARAVQRT</sequence>
<reference evidence="1 2" key="1">
    <citation type="submission" date="2017-06" db="EMBL/GenBank/DDBJ databases">
        <title>Azoarcus.</title>
        <authorList>
            <person name="Woo J.-H."/>
            <person name="Kim H.-S."/>
        </authorList>
    </citation>
    <scope>NUCLEOTIDE SEQUENCE [LARGE SCALE GENOMIC DNA]</scope>
    <source>
        <strain evidence="1 2">TSPY31</strain>
    </source>
</reference>
<evidence type="ECO:0000313" key="2">
    <source>
        <dbReference type="Proteomes" id="UP000244930"/>
    </source>
</evidence>